<dbReference type="InterPro" id="IPR043534">
    <property type="entry name" value="EBDG/EBM"/>
</dbReference>
<protein>
    <submittedName>
        <fullName evidence="8">Uncharacterized protein</fullName>
    </submittedName>
</protein>
<keyword evidence="9" id="KW-1185">Reference proteome</keyword>
<dbReference type="Gene3D" id="3.20.20.80">
    <property type="entry name" value="Glycosidases"/>
    <property type="match status" value="1"/>
</dbReference>
<feature type="chain" id="PRO_5020872156" evidence="4">
    <location>
        <begin position="21"/>
        <end position="847"/>
    </location>
</feature>
<keyword evidence="3" id="KW-0326">Glycosidase</keyword>
<dbReference type="InterPro" id="IPR017853">
    <property type="entry name" value="GH"/>
</dbReference>
<evidence type="ECO:0000256" key="1">
    <source>
        <dbReference type="ARBA" id="ARBA00007401"/>
    </source>
</evidence>
<dbReference type="RefSeq" id="WP_133277025.1">
    <property type="nucleotide sequence ID" value="NZ_CP037933.1"/>
</dbReference>
<dbReference type="PANTHER" id="PTHR43536">
    <property type="entry name" value="MANNOSYLGLYCOPROTEIN ENDO-BETA-MANNOSIDASE"/>
    <property type="match status" value="1"/>
</dbReference>
<reference evidence="9" key="1">
    <citation type="submission" date="2019-03" db="EMBL/GenBank/DDBJ databases">
        <title>Flavobacterium sp.</title>
        <authorList>
            <person name="Kim H."/>
        </authorList>
    </citation>
    <scope>NUCLEOTIDE SEQUENCE [LARGE SCALE GENOMIC DNA]</scope>
    <source>
        <strain evidence="9">GS13</strain>
    </source>
</reference>
<comment type="similarity">
    <text evidence="1">Belongs to the glycosyl hydrolase 2 family.</text>
</comment>
<dbReference type="Gene3D" id="2.60.120.260">
    <property type="entry name" value="Galactose-binding domain-like"/>
    <property type="match status" value="1"/>
</dbReference>
<dbReference type="Proteomes" id="UP000291124">
    <property type="component" value="Chromosome"/>
</dbReference>
<feature type="signal peptide" evidence="4">
    <location>
        <begin position="1"/>
        <end position="20"/>
    </location>
</feature>
<dbReference type="InterPro" id="IPR041351">
    <property type="entry name" value="Ig_GlcNase"/>
</dbReference>
<evidence type="ECO:0000259" key="6">
    <source>
        <dbReference type="Pfam" id="PF18368"/>
    </source>
</evidence>
<evidence type="ECO:0000256" key="3">
    <source>
        <dbReference type="ARBA" id="ARBA00023295"/>
    </source>
</evidence>
<dbReference type="KEGG" id="fnk:E1750_12090"/>
<dbReference type="InterPro" id="IPR013783">
    <property type="entry name" value="Ig-like_fold"/>
</dbReference>
<sequence>MLFLKPYQFIMLFMAVGAFASNDISLNGNDWRLQQAQFVYQSGEQLSLPTYNDSNWLPAKVPGTVLEPYINAGFFPDPFFADNMNAIPDAFFSGNDFWYRKNITSITFKKNKRYFIEFKGINWKSDIYFNGKLVGSIEGAFQRASFEISGLLNPNGQNALAVLVHHIENWQPGKGKLTKKYLGAPTTNGDVSGLDSPAFLAASGWNWLPIVRGRNTGIWNDVTLTECENVSVKDPWISSELNLPDTTKAALTVRTSLKNHSDKVVTGTLKIEFDKVSLVYPITLNPGELKPIELLPTKFKELTIRNPKLWWPNGYGDQNLYKAKISFIQNNTVSDLQEFNFGIRKITSEVKNNILFLYCNGVRILVRGGNWGLPEAMLRCDSEGYDLRVRLHKEANFNMIRNWVGQTGHDHFYQACDKYGILIWDDFWLANPVDGPTPKDTTMFMNNVRDKIKWVRKHPSVALYCGRNEGLPPAELDAAMKEATKLLDGTRLYLSESADGVVTGLGPYDLRPIPWYFENRGQTFHSELGIIAFPEVESMKRMLPENKLWPINDMWAIHDYQWGRSEKFTKTIESRFGIPTDVADYSRRAQLLNYESAKAMFECLQSNQGSGVLLWMSQAAWPSMICQLYDHYFEYTASYFAVKKACRPIHVLFDPRNNEIRLANNTADALKKVKVKAILCDKNGNKISEQEGIIACNSGTAKTCFKLISYENKEIHFLKLEAKINDKEILDNFYWLENKESNCLDLNTIPEAEISIQNEIISDGETVVVNVNLENNTPNVSLLNKLKVKNNKGESVLPVFFSDNYISLLPGEKRSIRLNFDKKSSGSAYLLVEGWNHDPRLQKLFDN</sequence>
<dbReference type="Pfam" id="PF18368">
    <property type="entry name" value="Ig_GlcNase"/>
    <property type="match status" value="1"/>
</dbReference>
<dbReference type="InterPro" id="IPR006102">
    <property type="entry name" value="Ig-like_GH2"/>
</dbReference>
<dbReference type="Pfam" id="PF22666">
    <property type="entry name" value="Glyco_hydro_2_N2"/>
    <property type="match status" value="1"/>
</dbReference>
<evidence type="ECO:0000259" key="7">
    <source>
        <dbReference type="Pfam" id="PF22666"/>
    </source>
</evidence>
<dbReference type="InterPro" id="IPR036156">
    <property type="entry name" value="Beta-gal/glucu_dom_sf"/>
</dbReference>
<keyword evidence="2" id="KW-0378">Hydrolase</keyword>
<dbReference type="GO" id="GO:0005975">
    <property type="term" value="P:carbohydrate metabolic process"/>
    <property type="evidence" value="ECO:0007669"/>
    <property type="project" value="InterPro"/>
</dbReference>
<evidence type="ECO:0000259" key="5">
    <source>
        <dbReference type="Pfam" id="PF00703"/>
    </source>
</evidence>
<accession>A0A4P6YBE5</accession>
<dbReference type="OrthoDB" id="9801077at2"/>
<dbReference type="AlphaFoldDB" id="A0A4P6YBE5"/>
<feature type="domain" description="Exo-beta-D-glucosaminidase Ig-fold" evidence="6">
    <location>
        <begin position="732"/>
        <end position="836"/>
    </location>
</feature>
<dbReference type="SUPFAM" id="SSF51445">
    <property type="entry name" value="(Trans)glycosidases"/>
    <property type="match status" value="1"/>
</dbReference>
<proteinExistence type="inferred from homology"/>
<dbReference type="SUPFAM" id="SSF49785">
    <property type="entry name" value="Galactose-binding domain-like"/>
    <property type="match status" value="1"/>
</dbReference>
<dbReference type="SUPFAM" id="SSF49303">
    <property type="entry name" value="beta-Galactosidase/glucuronidase domain"/>
    <property type="match status" value="3"/>
</dbReference>
<evidence type="ECO:0000313" key="8">
    <source>
        <dbReference type="EMBL" id="QBN19508.1"/>
    </source>
</evidence>
<evidence type="ECO:0000313" key="9">
    <source>
        <dbReference type="Proteomes" id="UP000291124"/>
    </source>
</evidence>
<dbReference type="Gene3D" id="2.60.40.10">
    <property type="entry name" value="Immunoglobulins"/>
    <property type="match status" value="3"/>
</dbReference>
<evidence type="ECO:0000256" key="2">
    <source>
        <dbReference type="ARBA" id="ARBA00022801"/>
    </source>
</evidence>
<dbReference type="Pfam" id="PF00703">
    <property type="entry name" value="Glyco_hydro_2"/>
    <property type="match status" value="1"/>
</dbReference>
<dbReference type="InterPro" id="IPR008979">
    <property type="entry name" value="Galactose-bd-like_sf"/>
</dbReference>
<feature type="domain" description="Glycoside hydrolase family 2 immunoglobulin-like beta-sandwich" evidence="5">
    <location>
        <begin position="230"/>
        <end position="344"/>
    </location>
</feature>
<name>A0A4P6YBE5_9FLAO</name>
<feature type="domain" description="Beta-mannosidase-like galactose-binding" evidence="7">
    <location>
        <begin position="52"/>
        <end position="219"/>
    </location>
</feature>
<keyword evidence="4" id="KW-0732">Signal</keyword>
<dbReference type="PANTHER" id="PTHR43536:SF1">
    <property type="entry name" value="MANNOSYLGLYCOPROTEIN ENDO-BETA-MANNOSIDASE"/>
    <property type="match status" value="1"/>
</dbReference>
<dbReference type="InterPro" id="IPR054593">
    <property type="entry name" value="Beta-mannosidase-like_N2"/>
</dbReference>
<evidence type="ECO:0000256" key="4">
    <source>
        <dbReference type="SAM" id="SignalP"/>
    </source>
</evidence>
<dbReference type="EMBL" id="CP037933">
    <property type="protein sequence ID" value="QBN19508.1"/>
    <property type="molecule type" value="Genomic_DNA"/>
</dbReference>
<dbReference type="GO" id="GO:0004553">
    <property type="term" value="F:hydrolase activity, hydrolyzing O-glycosyl compounds"/>
    <property type="evidence" value="ECO:0007669"/>
    <property type="project" value="InterPro"/>
</dbReference>
<gene>
    <name evidence="8" type="ORF">E1750_12090</name>
</gene>
<organism evidence="8 9">
    <name type="scientific">Flavobacterium nackdongense</name>
    <dbReference type="NCBI Taxonomy" id="2547394"/>
    <lineage>
        <taxon>Bacteria</taxon>
        <taxon>Pseudomonadati</taxon>
        <taxon>Bacteroidota</taxon>
        <taxon>Flavobacteriia</taxon>
        <taxon>Flavobacteriales</taxon>
        <taxon>Flavobacteriaceae</taxon>
        <taxon>Flavobacterium</taxon>
    </lineage>
</organism>